<gene>
    <name evidence="1" type="ORF">CIMG_06896</name>
</gene>
<dbReference type="GeneID" id="4560998"/>
<dbReference type="InParanoid" id="J3K966"/>
<dbReference type="RefSeq" id="XP_001243000.2">
    <property type="nucleotide sequence ID" value="XM_001242999.2"/>
</dbReference>
<sequence>MGDGRIHVEAMFGQDSQVHRLGYKVRLYGFYIVAWGCLHWPDRGSADSACTRGIVTLSALSLEESVTVVEKSTLHTGRLKGAMFRIPTAERLAAGTAPMVMDPRGLGIRPLEWTSSGIL</sequence>
<protein>
    <submittedName>
        <fullName evidence="1">Uncharacterized protein</fullName>
    </submittedName>
</protein>
<dbReference type="VEuPathDB" id="FungiDB:CIMG_06896"/>
<keyword evidence="2" id="KW-1185">Reference proteome</keyword>
<name>J3K966_COCIM</name>
<proteinExistence type="predicted"/>
<dbReference type="AlphaFoldDB" id="J3K966"/>
<organism evidence="1 2">
    <name type="scientific">Coccidioides immitis (strain RS)</name>
    <name type="common">Valley fever fungus</name>
    <dbReference type="NCBI Taxonomy" id="246410"/>
    <lineage>
        <taxon>Eukaryota</taxon>
        <taxon>Fungi</taxon>
        <taxon>Dikarya</taxon>
        <taxon>Ascomycota</taxon>
        <taxon>Pezizomycotina</taxon>
        <taxon>Eurotiomycetes</taxon>
        <taxon>Eurotiomycetidae</taxon>
        <taxon>Onygenales</taxon>
        <taxon>Onygenaceae</taxon>
        <taxon>Coccidioides</taxon>
    </lineage>
</organism>
<dbReference type="KEGG" id="cim:CIMG_06896"/>
<reference evidence="2" key="1">
    <citation type="journal article" date="2009" name="Genome Res.">
        <title>Comparative genomic analyses of the human fungal pathogens Coccidioides and their relatives.</title>
        <authorList>
            <person name="Sharpton T.J."/>
            <person name="Stajich J.E."/>
            <person name="Rounsley S.D."/>
            <person name="Gardner M.J."/>
            <person name="Wortman J.R."/>
            <person name="Jordar V.S."/>
            <person name="Maiti R."/>
            <person name="Kodira C.D."/>
            <person name="Neafsey D.E."/>
            <person name="Zeng Q."/>
            <person name="Hung C.-Y."/>
            <person name="McMahan C."/>
            <person name="Muszewska A."/>
            <person name="Grynberg M."/>
            <person name="Mandel M.A."/>
            <person name="Kellner E.M."/>
            <person name="Barker B.M."/>
            <person name="Galgiani J.N."/>
            <person name="Orbach M.J."/>
            <person name="Kirkland T.N."/>
            <person name="Cole G.T."/>
            <person name="Henn M.R."/>
            <person name="Birren B.W."/>
            <person name="Taylor J.W."/>
        </authorList>
    </citation>
    <scope>NUCLEOTIDE SEQUENCE [LARGE SCALE GENOMIC DNA]</scope>
    <source>
        <strain evidence="2">RS</strain>
    </source>
</reference>
<evidence type="ECO:0000313" key="1">
    <source>
        <dbReference type="EMBL" id="EAS31417.3"/>
    </source>
</evidence>
<evidence type="ECO:0000313" key="2">
    <source>
        <dbReference type="Proteomes" id="UP000001261"/>
    </source>
</evidence>
<dbReference type="EMBL" id="GG704912">
    <property type="protein sequence ID" value="EAS31417.3"/>
    <property type="molecule type" value="Genomic_DNA"/>
</dbReference>
<reference evidence="2" key="2">
    <citation type="journal article" date="2010" name="Genome Res.">
        <title>Population genomic sequencing of Coccidioides fungi reveals recent hybridization and transposon control.</title>
        <authorList>
            <person name="Neafsey D.E."/>
            <person name="Barker B.M."/>
            <person name="Sharpton T.J."/>
            <person name="Stajich J.E."/>
            <person name="Park D.J."/>
            <person name="Whiston E."/>
            <person name="Hung C.-Y."/>
            <person name="McMahan C."/>
            <person name="White J."/>
            <person name="Sykes S."/>
            <person name="Heiman D."/>
            <person name="Young S."/>
            <person name="Zeng Q."/>
            <person name="Abouelleil A."/>
            <person name="Aftuck L."/>
            <person name="Bessette D."/>
            <person name="Brown A."/>
            <person name="FitzGerald M."/>
            <person name="Lui A."/>
            <person name="Macdonald J.P."/>
            <person name="Priest M."/>
            <person name="Orbach M.J."/>
            <person name="Galgiani J.N."/>
            <person name="Kirkland T.N."/>
            <person name="Cole G.T."/>
            <person name="Birren B.W."/>
            <person name="Henn M.R."/>
            <person name="Taylor J.W."/>
            <person name="Rounsley S.D."/>
        </authorList>
    </citation>
    <scope>GENOME REANNOTATION</scope>
    <source>
        <strain evidence="2">RS</strain>
    </source>
</reference>
<dbReference type="Proteomes" id="UP000001261">
    <property type="component" value="Unassembled WGS sequence"/>
</dbReference>
<accession>J3K966</accession>